<feature type="compositionally biased region" description="Low complexity" evidence="1">
    <location>
        <begin position="119"/>
        <end position="139"/>
    </location>
</feature>
<dbReference type="PANTHER" id="PTHR33223:SF10">
    <property type="entry name" value="AMINOTRANSFERASE-LIKE PLANT MOBILE DOMAIN-CONTAINING PROTEIN"/>
    <property type="match status" value="1"/>
</dbReference>
<protein>
    <recommendedName>
        <fullName evidence="4">Retrotransposon gag domain-containing protein</fullName>
    </recommendedName>
</protein>
<evidence type="ECO:0000313" key="3">
    <source>
        <dbReference type="Proteomes" id="UP001341840"/>
    </source>
</evidence>
<gene>
    <name evidence="2" type="ORF">PIB30_050891</name>
</gene>
<feature type="compositionally biased region" description="Basic and acidic residues" evidence="1">
    <location>
        <begin position="70"/>
        <end position="107"/>
    </location>
</feature>
<evidence type="ECO:0008006" key="4">
    <source>
        <dbReference type="Google" id="ProtNLM"/>
    </source>
</evidence>
<reference evidence="2 3" key="1">
    <citation type="journal article" date="2023" name="Plants (Basel)">
        <title>Bridging the Gap: Combining Genomics and Transcriptomics Approaches to Understand Stylosanthes scabra, an Orphan Legume from the Brazilian Caatinga.</title>
        <authorList>
            <person name="Ferreira-Neto J.R.C."/>
            <person name="da Silva M.D."/>
            <person name="Binneck E."/>
            <person name="de Melo N.F."/>
            <person name="da Silva R.H."/>
            <person name="de Melo A.L.T.M."/>
            <person name="Pandolfi V."/>
            <person name="Bustamante F.O."/>
            <person name="Brasileiro-Vidal A.C."/>
            <person name="Benko-Iseppon A.M."/>
        </authorList>
    </citation>
    <scope>NUCLEOTIDE SEQUENCE [LARGE SCALE GENOMIC DNA]</scope>
    <source>
        <tissue evidence="2">Leaves</tissue>
    </source>
</reference>
<dbReference type="EMBL" id="JASCZI010181597">
    <property type="protein sequence ID" value="MED6184791.1"/>
    <property type="molecule type" value="Genomic_DNA"/>
</dbReference>
<dbReference type="PANTHER" id="PTHR33223">
    <property type="entry name" value="CCHC-TYPE DOMAIN-CONTAINING PROTEIN"/>
    <property type="match status" value="1"/>
</dbReference>
<comment type="caution">
    <text evidence="2">The sequence shown here is derived from an EMBL/GenBank/DDBJ whole genome shotgun (WGS) entry which is preliminary data.</text>
</comment>
<feature type="compositionally biased region" description="Basic residues" evidence="1">
    <location>
        <begin position="147"/>
        <end position="158"/>
    </location>
</feature>
<proteinExistence type="predicted"/>
<name>A0ABU6WHC2_9FABA</name>
<evidence type="ECO:0000313" key="2">
    <source>
        <dbReference type="EMBL" id="MED6184791.1"/>
    </source>
</evidence>
<feature type="compositionally biased region" description="Basic and acidic residues" evidence="1">
    <location>
        <begin position="333"/>
        <end position="342"/>
    </location>
</feature>
<dbReference type="Proteomes" id="UP001341840">
    <property type="component" value="Unassembled WGS sequence"/>
</dbReference>
<sequence>MLKAWFTPTTLATINIGTNNNNKRWTSMLRLMKPPEVATSMQNREEPRTGNRPLGIQPKAIDKAPSIGLDRADQTPDLSAERAMESEVWELRKENAELRSSTKDPQPRTRTSPRRRSRSPSGSPPRRNLRPSSSDSDSSSGRDRNPRRGTYRRYKRTRDRNVTPPIDGHTPFSSRILKVQPPKHFVKPTDMKYDVSTDPHIHLNDFEHRMICDGAVDAVKCWAFLTALTGLASQWFTSLPKPNETTRKYIERFNAECKTIDGLVDGVASLCLTNGLANDDFRKQLTTKPVWTRKEMQVISKEFIHREEVNRVVAATKNTQAHTAPRGSGQTSHLRDNHRDNGPRGTPKPSR</sequence>
<keyword evidence="3" id="KW-1185">Reference proteome</keyword>
<accession>A0ABU6WHC2</accession>
<evidence type="ECO:0000256" key="1">
    <source>
        <dbReference type="SAM" id="MobiDB-lite"/>
    </source>
</evidence>
<feature type="region of interest" description="Disordered" evidence="1">
    <location>
        <begin position="39"/>
        <end position="174"/>
    </location>
</feature>
<feature type="region of interest" description="Disordered" evidence="1">
    <location>
        <begin position="316"/>
        <end position="351"/>
    </location>
</feature>
<feature type="compositionally biased region" description="Polar residues" evidence="1">
    <location>
        <begin position="316"/>
        <end position="332"/>
    </location>
</feature>
<organism evidence="2 3">
    <name type="scientific">Stylosanthes scabra</name>
    <dbReference type="NCBI Taxonomy" id="79078"/>
    <lineage>
        <taxon>Eukaryota</taxon>
        <taxon>Viridiplantae</taxon>
        <taxon>Streptophyta</taxon>
        <taxon>Embryophyta</taxon>
        <taxon>Tracheophyta</taxon>
        <taxon>Spermatophyta</taxon>
        <taxon>Magnoliopsida</taxon>
        <taxon>eudicotyledons</taxon>
        <taxon>Gunneridae</taxon>
        <taxon>Pentapetalae</taxon>
        <taxon>rosids</taxon>
        <taxon>fabids</taxon>
        <taxon>Fabales</taxon>
        <taxon>Fabaceae</taxon>
        <taxon>Papilionoideae</taxon>
        <taxon>50 kb inversion clade</taxon>
        <taxon>dalbergioids sensu lato</taxon>
        <taxon>Dalbergieae</taxon>
        <taxon>Pterocarpus clade</taxon>
        <taxon>Stylosanthes</taxon>
    </lineage>
</organism>